<accession>A0A9X5E1B1</accession>
<dbReference type="Proteomes" id="UP000031532">
    <property type="component" value="Unassembled WGS sequence"/>
</dbReference>
<organism evidence="1 2">
    <name type="scientific">Scytonema millei VB511283</name>
    <dbReference type="NCBI Taxonomy" id="1245923"/>
    <lineage>
        <taxon>Bacteria</taxon>
        <taxon>Bacillati</taxon>
        <taxon>Cyanobacteriota</taxon>
        <taxon>Cyanophyceae</taxon>
        <taxon>Nostocales</taxon>
        <taxon>Scytonemataceae</taxon>
        <taxon>Scytonema</taxon>
    </lineage>
</organism>
<keyword evidence="2" id="KW-1185">Reference proteome</keyword>
<dbReference type="AlphaFoldDB" id="A0A9X5E1B1"/>
<dbReference type="RefSeq" id="WP_165587600.1">
    <property type="nucleotide sequence ID" value="NZ_JTJC03000001.1"/>
</dbReference>
<evidence type="ECO:0000313" key="2">
    <source>
        <dbReference type="Proteomes" id="UP000031532"/>
    </source>
</evidence>
<name>A0A9X5E1B1_9CYAN</name>
<reference evidence="1 2" key="1">
    <citation type="journal article" date="2015" name="Genome Announc.">
        <title>Draft Genome Sequence of the Terrestrial Cyanobacterium Scytonema millei VB511283, Isolated from Eastern India.</title>
        <authorList>
            <person name="Sen D."/>
            <person name="Chandrababunaidu M.M."/>
            <person name="Singh D."/>
            <person name="Sanghi N."/>
            <person name="Ghorai A."/>
            <person name="Mishra G.P."/>
            <person name="Madduluri M."/>
            <person name="Adhikary S.P."/>
            <person name="Tripathy S."/>
        </authorList>
    </citation>
    <scope>NUCLEOTIDE SEQUENCE [LARGE SCALE GENOMIC DNA]</scope>
    <source>
        <strain evidence="1 2">VB511283</strain>
    </source>
</reference>
<protein>
    <submittedName>
        <fullName evidence="1">Uncharacterized protein</fullName>
    </submittedName>
</protein>
<dbReference type="EMBL" id="JTJC03000001">
    <property type="protein sequence ID" value="NHC33429.1"/>
    <property type="molecule type" value="Genomic_DNA"/>
</dbReference>
<comment type="caution">
    <text evidence="1">The sequence shown here is derived from an EMBL/GenBank/DDBJ whole genome shotgun (WGS) entry which is preliminary data.</text>
</comment>
<gene>
    <name evidence="1" type="ORF">QH73_0001910</name>
</gene>
<sequence>MNYSVMQVFYCSQGASANVILSNLSMSLRFPNPFLYGDSGTGKPNGVFERC</sequence>
<proteinExistence type="predicted"/>
<evidence type="ECO:0000313" key="1">
    <source>
        <dbReference type="EMBL" id="NHC33429.1"/>
    </source>
</evidence>